<dbReference type="PANTHER" id="PTHR47266">
    <property type="entry name" value="ENDONUCLEASE-RELATED"/>
    <property type="match status" value="1"/>
</dbReference>
<dbReference type="AlphaFoldDB" id="A0AAF0UR25"/>
<protein>
    <recommendedName>
        <fullName evidence="1">Integrase zinc-binding domain-containing protein</fullName>
    </recommendedName>
</protein>
<name>A0AAF0UR25_SOLVR</name>
<reference evidence="2" key="1">
    <citation type="submission" date="2023-08" db="EMBL/GenBank/DDBJ databases">
        <title>A de novo genome assembly of Solanum verrucosum Schlechtendal, a Mexican diploid species geographically isolated from the other diploid A-genome species in potato relatives.</title>
        <authorList>
            <person name="Hosaka K."/>
        </authorList>
    </citation>
    <scope>NUCLEOTIDE SEQUENCE</scope>
    <source>
        <tissue evidence="2">Young leaves</tissue>
    </source>
</reference>
<evidence type="ECO:0000313" key="2">
    <source>
        <dbReference type="EMBL" id="WMV49896.1"/>
    </source>
</evidence>
<dbReference type="Gene3D" id="1.10.340.70">
    <property type="match status" value="1"/>
</dbReference>
<gene>
    <name evidence="2" type="ORF">MTR67_043281</name>
</gene>
<dbReference type="EMBL" id="CP133621">
    <property type="protein sequence ID" value="WMV49896.1"/>
    <property type="molecule type" value="Genomic_DNA"/>
</dbReference>
<dbReference type="InterPro" id="IPR052160">
    <property type="entry name" value="Gypsy_RT_Integrase-like"/>
</dbReference>
<evidence type="ECO:0000259" key="1">
    <source>
        <dbReference type="Pfam" id="PF17921"/>
    </source>
</evidence>
<dbReference type="Pfam" id="PF17921">
    <property type="entry name" value="Integrase_H2C2"/>
    <property type="match status" value="1"/>
</dbReference>
<sequence length="72" mass="8603">MYSIHRSVTKMFRDQGKVFWWNGMNRDIANFVAKCPNCQRVKVEHRKPGGMTQETRIPTWKWKVINMDFITG</sequence>
<accession>A0AAF0UR25</accession>
<dbReference type="InterPro" id="IPR041588">
    <property type="entry name" value="Integrase_H2C2"/>
</dbReference>
<evidence type="ECO:0000313" key="3">
    <source>
        <dbReference type="Proteomes" id="UP001234989"/>
    </source>
</evidence>
<proteinExistence type="predicted"/>
<feature type="domain" description="Integrase zinc-binding" evidence="1">
    <location>
        <begin position="4"/>
        <end position="43"/>
    </location>
</feature>
<dbReference type="Proteomes" id="UP001234989">
    <property type="component" value="Chromosome 10"/>
</dbReference>
<keyword evidence="3" id="KW-1185">Reference proteome</keyword>
<organism evidence="2 3">
    <name type="scientific">Solanum verrucosum</name>
    <dbReference type="NCBI Taxonomy" id="315347"/>
    <lineage>
        <taxon>Eukaryota</taxon>
        <taxon>Viridiplantae</taxon>
        <taxon>Streptophyta</taxon>
        <taxon>Embryophyta</taxon>
        <taxon>Tracheophyta</taxon>
        <taxon>Spermatophyta</taxon>
        <taxon>Magnoliopsida</taxon>
        <taxon>eudicotyledons</taxon>
        <taxon>Gunneridae</taxon>
        <taxon>Pentapetalae</taxon>
        <taxon>asterids</taxon>
        <taxon>lamiids</taxon>
        <taxon>Solanales</taxon>
        <taxon>Solanaceae</taxon>
        <taxon>Solanoideae</taxon>
        <taxon>Solaneae</taxon>
        <taxon>Solanum</taxon>
    </lineage>
</organism>